<feature type="compositionally biased region" description="Basic residues" evidence="1">
    <location>
        <begin position="384"/>
        <end position="396"/>
    </location>
</feature>
<evidence type="ECO:0000256" key="1">
    <source>
        <dbReference type="SAM" id="MobiDB-lite"/>
    </source>
</evidence>
<evidence type="ECO:0000313" key="3">
    <source>
        <dbReference type="EMBL" id="KAK7958990.1"/>
    </source>
</evidence>
<keyword evidence="2" id="KW-0472">Membrane</keyword>
<evidence type="ECO:0000256" key="2">
    <source>
        <dbReference type="SAM" id="Phobius"/>
    </source>
</evidence>
<sequence>MTRRSRDVKEFTQVEDFDRDVQAERDEEAGSATPGAGAGAGAATVETPAPTAANRPKPPPTSDMPTAEEEQGRPRYYQSPSSPYSPRQLLTNPSYDDSSNRHIILRNDDPADRLPTPAAAPATPTPTPHDQQRLPPFSQRWHTVKRVLTLLSMVWSVVILVLSCLFAVHGGLADGVGLWSLPITITTLLWNSTELIVYCVRRSTSSTFAPVRRGMHPGAHVGGHLCFWLTCALAVYLSSSVYSDVMDTRRDCNAVAAAVAAADGVTIDAAGFDDLLRGHCNSNYHFASNLGLYREGFYVPSLQALLAMFVLATVTHFALFVRACVEVDQRNQLRFDDDRACHSNNRHNNTLADAFPTREQYRSARTRRPSATTAGSYYEEWRTTRKNKNHSTRRTPARGAPEMTQHQQQYV</sequence>
<dbReference type="EMBL" id="JAQQWE010000003">
    <property type="protein sequence ID" value="KAK7958990.1"/>
    <property type="molecule type" value="Genomic_DNA"/>
</dbReference>
<feature type="region of interest" description="Disordered" evidence="1">
    <location>
        <begin position="356"/>
        <end position="411"/>
    </location>
</feature>
<feature type="transmembrane region" description="Helical" evidence="2">
    <location>
        <begin position="221"/>
        <end position="239"/>
    </location>
</feature>
<feature type="compositionally biased region" description="Basic and acidic residues" evidence="1">
    <location>
        <begin position="1"/>
        <end position="12"/>
    </location>
</feature>
<feature type="transmembrane region" description="Helical" evidence="2">
    <location>
        <begin position="302"/>
        <end position="325"/>
    </location>
</feature>
<feature type="compositionally biased region" description="Low complexity" evidence="1">
    <location>
        <begin position="30"/>
        <end position="53"/>
    </location>
</feature>
<organism evidence="3 4">
    <name type="scientific">Apiospora aurea</name>
    <dbReference type="NCBI Taxonomy" id="335848"/>
    <lineage>
        <taxon>Eukaryota</taxon>
        <taxon>Fungi</taxon>
        <taxon>Dikarya</taxon>
        <taxon>Ascomycota</taxon>
        <taxon>Pezizomycotina</taxon>
        <taxon>Sordariomycetes</taxon>
        <taxon>Xylariomycetidae</taxon>
        <taxon>Amphisphaeriales</taxon>
        <taxon>Apiosporaceae</taxon>
        <taxon>Apiospora</taxon>
    </lineage>
</organism>
<evidence type="ECO:0000313" key="4">
    <source>
        <dbReference type="Proteomes" id="UP001391051"/>
    </source>
</evidence>
<dbReference type="GeneID" id="92073128"/>
<gene>
    <name evidence="3" type="ORF">PG986_003844</name>
</gene>
<protein>
    <submittedName>
        <fullName evidence="3">Uncharacterized protein</fullName>
    </submittedName>
</protein>
<name>A0ABR1QLN9_9PEZI</name>
<accession>A0ABR1QLN9</accession>
<proteinExistence type="predicted"/>
<keyword evidence="2" id="KW-0812">Transmembrane</keyword>
<feature type="region of interest" description="Disordered" evidence="1">
    <location>
        <begin position="1"/>
        <end position="135"/>
    </location>
</feature>
<feature type="transmembrane region" description="Helical" evidence="2">
    <location>
        <begin position="147"/>
        <end position="172"/>
    </location>
</feature>
<reference evidence="3 4" key="1">
    <citation type="submission" date="2023-01" db="EMBL/GenBank/DDBJ databases">
        <title>Analysis of 21 Apiospora genomes using comparative genomics revels a genus with tremendous synthesis potential of carbohydrate active enzymes and secondary metabolites.</title>
        <authorList>
            <person name="Sorensen T."/>
        </authorList>
    </citation>
    <scope>NUCLEOTIDE SEQUENCE [LARGE SCALE GENOMIC DNA]</scope>
    <source>
        <strain evidence="3 4">CBS 24483</strain>
    </source>
</reference>
<keyword evidence="4" id="KW-1185">Reference proteome</keyword>
<keyword evidence="2" id="KW-1133">Transmembrane helix</keyword>
<dbReference type="Proteomes" id="UP001391051">
    <property type="component" value="Unassembled WGS sequence"/>
</dbReference>
<comment type="caution">
    <text evidence="3">The sequence shown here is derived from an EMBL/GenBank/DDBJ whole genome shotgun (WGS) entry which is preliminary data.</text>
</comment>
<feature type="transmembrane region" description="Helical" evidence="2">
    <location>
        <begin position="178"/>
        <end position="200"/>
    </location>
</feature>
<dbReference type="RefSeq" id="XP_066702693.1">
    <property type="nucleotide sequence ID" value="XM_066840066.1"/>
</dbReference>
<feature type="compositionally biased region" description="Low complexity" evidence="1">
    <location>
        <begin position="74"/>
        <end position="88"/>
    </location>
</feature>